<dbReference type="Gene3D" id="3.40.50.300">
    <property type="entry name" value="P-loop containing nucleotide triphosphate hydrolases"/>
    <property type="match status" value="1"/>
</dbReference>
<dbReference type="AlphaFoldDB" id="A0A3B1BTY5"/>
<evidence type="ECO:0000259" key="4">
    <source>
        <dbReference type="SMART" id="SM00382"/>
    </source>
</evidence>
<evidence type="ECO:0000256" key="1">
    <source>
        <dbReference type="ARBA" id="ARBA00022741"/>
    </source>
</evidence>
<evidence type="ECO:0000259" key="5">
    <source>
        <dbReference type="SMART" id="SM01086"/>
    </source>
</evidence>
<feature type="domain" description="AAA+ ATPase" evidence="4">
    <location>
        <begin position="82"/>
        <end position="222"/>
    </location>
</feature>
<dbReference type="GO" id="GO:0008233">
    <property type="term" value="F:peptidase activity"/>
    <property type="evidence" value="ECO:0007669"/>
    <property type="project" value="UniProtKB-KW"/>
</dbReference>
<dbReference type="InterPro" id="IPR001270">
    <property type="entry name" value="ClpA/B"/>
</dbReference>
<dbReference type="GO" id="GO:0034605">
    <property type="term" value="P:cellular response to heat"/>
    <property type="evidence" value="ECO:0007669"/>
    <property type="project" value="TreeGrafter"/>
</dbReference>
<evidence type="ECO:0000256" key="2">
    <source>
        <dbReference type="ARBA" id="ARBA00022840"/>
    </source>
</evidence>
<dbReference type="PRINTS" id="PR00300">
    <property type="entry name" value="CLPPROTEASEA"/>
</dbReference>
<dbReference type="PANTHER" id="PTHR11638">
    <property type="entry name" value="ATP-DEPENDENT CLP PROTEASE"/>
    <property type="match status" value="1"/>
</dbReference>
<accession>A0A3B1BTY5</accession>
<keyword evidence="1" id="KW-0547">Nucleotide-binding</keyword>
<evidence type="ECO:0000313" key="6">
    <source>
        <dbReference type="EMBL" id="VAX17981.1"/>
    </source>
</evidence>
<dbReference type="Gene3D" id="1.10.8.60">
    <property type="match status" value="1"/>
</dbReference>
<dbReference type="InterPro" id="IPR028299">
    <property type="entry name" value="ClpA/B_CS2"/>
</dbReference>
<dbReference type="PANTHER" id="PTHR11638:SF18">
    <property type="entry name" value="HEAT SHOCK PROTEIN 104"/>
    <property type="match status" value="1"/>
</dbReference>
<dbReference type="Pfam" id="PF10431">
    <property type="entry name" value="ClpB_D2-small"/>
    <property type="match status" value="1"/>
</dbReference>
<dbReference type="InterPro" id="IPR003959">
    <property type="entry name" value="ATPase_AAA_core"/>
</dbReference>
<organism evidence="6">
    <name type="scientific">hydrothermal vent metagenome</name>
    <dbReference type="NCBI Taxonomy" id="652676"/>
    <lineage>
        <taxon>unclassified sequences</taxon>
        <taxon>metagenomes</taxon>
        <taxon>ecological metagenomes</taxon>
    </lineage>
</organism>
<dbReference type="GO" id="GO:0006508">
    <property type="term" value="P:proteolysis"/>
    <property type="evidence" value="ECO:0007669"/>
    <property type="project" value="UniProtKB-KW"/>
</dbReference>
<reference evidence="6" key="1">
    <citation type="submission" date="2018-06" db="EMBL/GenBank/DDBJ databases">
        <authorList>
            <person name="Zhirakovskaya E."/>
        </authorList>
    </citation>
    <scope>NUCLEOTIDE SEQUENCE</scope>
</reference>
<keyword evidence="6" id="KW-0645">Protease</keyword>
<name>A0A3B1BTY5_9ZZZZ</name>
<dbReference type="GO" id="GO:0005524">
    <property type="term" value="F:ATP binding"/>
    <property type="evidence" value="ECO:0007669"/>
    <property type="project" value="UniProtKB-KW"/>
</dbReference>
<gene>
    <name evidence="6" type="ORF">MNBD_NITROSPINAE04-130</name>
</gene>
<dbReference type="InterPro" id="IPR003593">
    <property type="entry name" value="AAA+_ATPase"/>
</dbReference>
<sequence>MREQWELDQDSKRPTVDEEDIAYVVSSITGIPLSRIDQQESQKLQVMADELRKKIIGQDESIDAVCTAIRRSRMGLKEITRPMGAFLFLGPTGVGKTELAHVLAENLFGDRSSLIRLDMSEYMEKFAASKLVGAPPGYVGYEEGGQLTERVRRRPYAVVLLDEIEKAHADIYHMLLQIMDEGKLTDSYGRAVSFKNVILIMTSNLSARIIEKGSTIGFQPIDDEYSHKRMKDGIKTELKRTFNPEFLNRIDEIVTFRKLDKKVIEKIFNIQLDELGLRLKEEGLSLEIDKDARQFIIDEGYDPQYGARHLKRTLQRLIENPISEEMLFGRFKRGSHVVGAFENGKLVFTEKDTVVEGV</sequence>
<keyword evidence="3" id="KW-0143">Chaperone</keyword>
<dbReference type="GO" id="GO:0005737">
    <property type="term" value="C:cytoplasm"/>
    <property type="evidence" value="ECO:0007669"/>
    <property type="project" value="TreeGrafter"/>
</dbReference>
<keyword evidence="6" id="KW-0378">Hydrolase</keyword>
<dbReference type="InterPro" id="IPR019489">
    <property type="entry name" value="Clp_ATPase_C"/>
</dbReference>
<proteinExistence type="predicted"/>
<keyword evidence="2 6" id="KW-0067">ATP-binding</keyword>
<dbReference type="GO" id="GO:0016887">
    <property type="term" value="F:ATP hydrolysis activity"/>
    <property type="evidence" value="ECO:0007669"/>
    <property type="project" value="InterPro"/>
</dbReference>
<dbReference type="InterPro" id="IPR050130">
    <property type="entry name" value="ClpA_ClpB"/>
</dbReference>
<dbReference type="SMART" id="SM01086">
    <property type="entry name" value="ClpB_D2-small"/>
    <property type="match status" value="1"/>
</dbReference>
<dbReference type="PROSITE" id="PS00871">
    <property type="entry name" value="CLPAB_2"/>
    <property type="match status" value="1"/>
</dbReference>
<dbReference type="SUPFAM" id="SSF52540">
    <property type="entry name" value="P-loop containing nucleoside triphosphate hydrolases"/>
    <property type="match status" value="1"/>
</dbReference>
<dbReference type="FunFam" id="3.40.50.300:FF:000025">
    <property type="entry name" value="ATP-dependent Clp protease subunit"/>
    <property type="match status" value="1"/>
</dbReference>
<dbReference type="SMART" id="SM00382">
    <property type="entry name" value="AAA"/>
    <property type="match status" value="1"/>
</dbReference>
<feature type="domain" description="Clp ATPase C-terminal" evidence="5">
    <location>
        <begin position="259"/>
        <end position="348"/>
    </location>
</feature>
<dbReference type="CDD" id="cd19499">
    <property type="entry name" value="RecA-like_ClpB_Hsp104-like"/>
    <property type="match status" value="1"/>
</dbReference>
<dbReference type="InterPro" id="IPR027417">
    <property type="entry name" value="P-loop_NTPase"/>
</dbReference>
<evidence type="ECO:0000256" key="3">
    <source>
        <dbReference type="ARBA" id="ARBA00023186"/>
    </source>
</evidence>
<dbReference type="EMBL" id="UOGA01000110">
    <property type="protein sequence ID" value="VAX17981.1"/>
    <property type="molecule type" value="Genomic_DNA"/>
</dbReference>
<protein>
    <submittedName>
        <fullName evidence="6">ATP-dependent Clp protease ATP-binding subunit ClpA</fullName>
    </submittedName>
</protein>
<dbReference type="Pfam" id="PF07724">
    <property type="entry name" value="AAA_2"/>
    <property type="match status" value="1"/>
</dbReference>